<dbReference type="AlphaFoldDB" id="A0A7N2MEJ3"/>
<feature type="region of interest" description="Disordered" evidence="3">
    <location>
        <begin position="1"/>
        <end position="190"/>
    </location>
</feature>
<dbReference type="PANTHER" id="PTHR10288">
    <property type="entry name" value="KH DOMAIN CONTAINING RNA BINDING PROTEIN"/>
    <property type="match status" value="1"/>
</dbReference>
<reference evidence="5" key="2">
    <citation type="submission" date="2021-01" db="UniProtKB">
        <authorList>
            <consortium name="EnsemblPlants"/>
        </authorList>
    </citation>
    <scope>IDENTIFICATION</scope>
</reference>
<keyword evidence="2" id="KW-0694">RNA-binding</keyword>
<dbReference type="Pfam" id="PF00013">
    <property type="entry name" value="KH_1"/>
    <property type="match status" value="2"/>
</dbReference>
<dbReference type="InParanoid" id="A0A7N2MEJ3"/>
<dbReference type="EMBL" id="LRBV02000009">
    <property type="status" value="NOT_ANNOTATED_CDS"/>
    <property type="molecule type" value="Genomic_DNA"/>
</dbReference>
<evidence type="ECO:0000313" key="6">
    <source>
        <dbReference type="Proteomes" id="UP000594261"/>
    </source>
</evidence>
<protein>
    <recommendedName>
        <fullName evidence="4">K Homology domain-containing protein</fullName>
    </recommendedName>
</protein>
<dbReference type="CDD" id="cd00105">
    <property type="entry name" value="KH-I"/>
    <property type="match status" value="1"/>
</dbReference>
<keyword evidence="1" id="KW-0677">Repeat</keyword>
<feature type="compositionally biased region" description="Polar residues" evidence="3">
    <location>
        <begin position="152"/>
        <end position="168"/>
    </location>
</feature>
<dbReference type="OMA" id="NQIWLLP"/>
<evidence type="ECO:0000313" key="5">
    <source>
        <dbReference type="EnsemblPlants" id="QL09p002051:mrna"/>
    </source>
</evidence>
<dbReference type="Gene3D" id="3.30.1370.10">
    <property type="entry name" value="K Homology domain, type 1"/>
    <property type="match status" value="2"/>
</dbReference>
<sequence length="408" mass="44120">MAEEGFVVVGGSEAEEVADPNPNSQPDHHKRKLEDLELGAPEHGHIADLNADPEDVPADGVDDDEDDEDDDGADVAEPVKRQRLDEKSDGSANENGYQQKEENGDEPVGENNEEPNVEGLQSEDAQPLAEEVPETVADGDEAPSVENPETGDAQQPSVEDSVTENAQEPSKEQNQEPFTEGADTTSRKMEVPNNKVGVLIGKAGDTIRYLQYNSGAKIQITRDADADPQSATRPVEIIGTLDSITKAEKLINAVIAEADAGGSPSLIARGLTTAQAAAASEQVQIQVPNEKVGLIIGRGGETIKGLQTRTGARIQVLIPQHLPEGDESKERTVRVTGDKKQIEMARELIKEVMSQVPISNWLALKMQIWLLPFPWGRHCFRGVAIDNHSSLSTMKERYQALNLKIPGC</sequence>
<feature type="compositionally biased region" description="Acidic residues" evidence="3">
    <location>
        <begin position="51"/>
        <end position="74"/>
    </location>
</feature>
<dbReference type="InterPro" id="IPR004088">
    <property type="entry name" value="KH_dom_type_1"/>
</dbReference>
<reference evidence="5 6" key="1">
    <citation type="journal article" date="2016" name="G3 (Bethesda)">
        <title>First Draft Assembly and Annotation of the Genome of a California Endemic Oak Quercus lobata Nee (Fagaceae).</title>
        <authorList>
            <person name="Sork V.L."/>
            <person name="Fitz-Gibbon S.T."/>
            <person name="Puiu D."/>
            <person name="Crepeau M."/>
            <person name="Gugger P.F."/>
            <person name="Sherman R."/>
            <person name="Stevens K."/>
            <person name="Langley C.H."/>
            <person name="Pellegrini M."/>
            <person name="Salzberg S.L."/>
        </authorList>
    </citation>
    <scope>NUCLEOTIDE SEQUENCE [LARGE SCALE GENOMIC DNA]</scope>
    <source>
        <strain evidence="5 6">cv. SW786</strain>
    </source>
</reference>
<feature type="domain" description="K Homology" evidence="4">
    <location>
        <begin position="183"/>
        <end position="256"/>
    </location>
</feature>
<dbReference type="Proteomes" id="UP000594261">
    <property type="component" value="Chromosome 9"/>
</dbReference>
<dbReference type="EnsemblPlants" id="QL09p002051:mrna">
    <property type="protein sequence ID" value="QL09p002051:mrna"/>
    <property type="gene ID" value="QL09p002051"/>
</dbReference>
<evidence type="ECO:0000256" key="3">
    <source>
        <dbReference type="SAM" id="MobiDB-lite"/>
    </source>
</evidence>
<feature type="compositionally biased region" description="Basic and acidic residues" evidence="3">
    <location>
        <begin position="32"/>
        <end position="46"/>
    </location>
</feature>
<name>A0A7N2MEJ3_QUELO</name>
<evidence type="ECO:0000256" key="2">
    <source>
        <dbReference type="PROSITE-ProRule" id="PRU00117"/>
    </source>
</evidence>
<dbReference type="SMART" id="SM00322">
    <property type="entry name" value="KH"/>
    <property type="match status" value="2"/>
</dbReference>
<evidence type="ECO:0000256" key="1">
    <source>
        <dbReference type="ARBA" id="ARBA00022737"/>
    </source>
</evidence>
<accession>A0A7N2MEJ3</accession>
<feature type="compositionally biased region" description="Low complexity" evidence="3">
    <location>
        <begin position="1"/>
        <end position="12"/>
    </location>
</feature>
<keyword evidence="6" id="KW-1185">Reference proteome</keyword>
<dbReference type="GO" id="GO:0003723">
    <property type="term" value="F:RNA binding"/>
    <property type="evidence" value="ECO:0007669"/>
    <property type="project" value="UniProtKB-UniRule"/>
</dbReference>
<proteinExistence type="predicted"/>
<feature type="compositionally biased region" description="Acidic residues" evidence="3">
    <location>
        <begin position="103"/>
        <end position="116"/>
    </location>
</feature>
<dbReference type="InterPro" id="IPR004087">
    <property type="entry name" value="KH_dom"/>
</dbReference>
<feature type="compositionally biased region" description="Basic and acidic residues" evidence="3">
    <location>
        <begin position="77"/>
        <end position="89"/>
    </location>
</feature>
<dbReference type="InterPro" id="IPR036612">
    <property type="entry name" value="KH_dom_type_1_sf"/>
</dbReference>
<dbReference type="SUPFAM" id="SSF54791">
    <property type="entry name" value="Eukaryotic type KH-domain (KH-domain type I)"/>
    <property type="match status" value="2"/>
</dbReference>
<evidence type="ECO:0000259" key="4">
    <source>
        <dbReference type="SMART" id="SM00322"/>
    </source>
</evidence>
<feature type="domain" description="K Homology" evidence="4">
    <location>
        <begin position="279"/>
        <end position="354"/>
    </location>
</feature>
<feature type="compositionally biased region" description="Acidic residues" evidence="3">
    <location>
        <begin position="131"/>
        <end position="143"/>
    </location>
</feature>
<dbReference type="PROSITE" id="PS50084">
    <property type="entry name" value="KH_TYPE_1"/>
    <property type="match status" value="2"/>
</dbReference>
<organism evidence="5 6">
    <name type="scientific">Quercus lobata</name>
    <name type="common">Valley oak</name>
    <dbReference type="NCBI Taxonomy" id="97700"/>
    <lineage>
        <taxon>Eukaryota</taxon>
        <taxon>Viridiplantae</taxon>
        <taxon>Streptophyta</taxon>
        <taxon>Embryophyta</taxon>
        <taxon>Tracheophyta</taxon>
        <taxon>Spermatophyta</taxon>
        <taxon>Magnoliopsida</taxon>
        <taxon>eudicotyledons</taxon>
        <taxon>Gunneridae</taxon>
        <taxon>Pentapetalae</taxon>
        <taxon>rosids</taxon>
        <taxon>fabids</taxon>
        <taxon>Fagales</taxon>
        <taxon>Fagaceae</taxon>
        <taxon>Quercus</taxon>
    </lineage>
</organism>
<dbReference type="Gramene" id="QL09p002051:mrna">
    <property type="protein sequence ID" value="QL09p002051:mrna"/>
    <property type="gene ID" value="QL09p002051"/>
</dbReference>